<dbReference type="EMBL" id="SEWE01000013">
    <property type="protein sequence ID" value="RYU80503.1"/>
    <property type="molecule type" value="Genomic_DNA"/>
</dbReference>
<organism evidence="1 2">
    <name type="scientific">Hymenobacter persicinus</name>
    <dbReference type="NCBI Taxonomy" id="2025506"/>
    <lineage>
        <taxon>Bacteria</taxon>
        <taxon>Pseudomonadati</taxon>
        <taxon>Bacteroidota</taxon>
        <taxon>Cytophagia</taxon>
        <taxon>Cytophagales</taxon>
        <taxon>Hymenobacteraceae</taxon>
        <taxon>Hymenobacter</taxon>
    </lineage>
</organism>
<comment type="caution">
    <text evidence="1">The sequence shown here is derived from an EMBL/GenBank/DDBJ whole genome shotgun (WGS) entry which is preliminary data.</text>
</comment>
<proteinExistence type="predicted"/>
<evidence type="ECO:0000313" key="1">
    <source>
        <dbReference type="EMBL" id="RYU80503.1"/>
    </source>
</evidence>
<accession>A0A4Q5LCD4</accession>
<name>A0A4Q5LCD4_9BACT</name>
<keyword evidence="2" id="KW-1185">Reference proteome</keyword>
<dbReference type="RefSeq" id="WP_129920693.1">
    <property type="nucleotide sequence ID" value="NZ_SEWE01000013.1"/>
</dbReference>
<reference evidence="1 2" key="1">
    <citation type="submission" date="2019-02" db="EMBL/GenBank/DDBJ databases">
        <title>Bacterial novel species isolated from soil.</title>
        <authorList>
            <person name="Jung H.-Y."/>
        </authorList>
    </citation>
    <scope>NUCLEOTIDE SEQUENCE [LARGE SCALE GENOMIC DNA]</scope>
    <source>
        <strain evidence="1 2">1-3-3-3</strain>
    </source>
</reference>
<protein>
    <submittedName>
        <fullName evidence="1">Uncharacterized protein</fullName>
    </submittedName>
</protein>
<dbReference type="Proteomes" id="UP000294155">
    <property type="component" value="Unassembled WGS sequence"/>
</dbReference>
<sequence>MQTAQPDSWQHSPLSEPRQALPFAREFTAAEFALIQHGLIPVEMEDKWFIYYHQGVLHLHRSWTGNEIFQVSFDETATGEARTTQAWVTRDPEQYQDGDDAEDTAMLNFLIDRLLLNRDVDFPNPLGLPPEQIAVIRHSNVGPGRSNQQ</sequence>
<dbReference type="AlphaFoldDB" id="A0A4Q5LCD4"/>
<evidence type="ECO:0000313" key="2">
    <source>
        <dbReference type="Proteomes" id="UP000294155"/>
    </source>
</evidence>
<gene>
    <name evidence="1" type="ORF">EWM57_08400</name>
</gene>
<dbReference type="OrthoDB" id="754271at2"/>